<sequence>MVVYGVNAPSVRSEKVNYVKNDVIENRTDICESALAQRRSAHLPKLKEISNKSKALDNDSSAQCKMNDFDFVYSDSDTYAAELAELYTYSEMQDWALNMHAYGVFMKSREGSQKWSSFSESQQKNIFFCLLEELEQADVNKRISAARCLLYILQGAYMDFDDNNGIVTDVRENEELGTANCEQKCLVEGILNAYKMYEVGAYQVLCKLLLTETHDMSDGRFNATDQGSRSTSASDSRSASNADLSDSCGAERRNNRRTATIADNESLRVVLCILYHMIESIRRQDLFEYVVPVDKKPRYMKLRKDFMEEIEEIIEGTNVSLIIVLLDMMPAFCHGKSPHFPIKKILLLIWKILLTILGGWKELREGKAAKRAAAKLNAVEDTLLVASAMKSSSISGNDSEQSQGIARLKKTVSPSIRLICRQLACTASDSLEDKTDVTLDKSDSENEKIGHEKEIVDLCNDVSCEIRKDADDFSTNLVIDEKVPQTSSASEDMSYTSTLSCNPSRPNPSSYFGDHTPVAGTPPPIDILFRTSLPWKSKVREEDIAAFLQSERMKFFNYHLPNDSTTIFGLPLPIQKSIEALRRNVYVSLGDLEANRERELNRYIFSQCEENILLTSAEKLYRMILPNLSQYVVALLKVLVAAAPSSKAKSEAINILSDVLTPGTEHCEILSSSINFDSSLSNVLEDSLRVGIDVNRHKEIIVKAVSAILILLMKHFRLNHVYQFEYLSQHLVFANCIPLILKFMEQNMVHHMQSKNELPPYNYPYAPLYYARNEEWPILDTDNLEDTDSQSYYLWRNVFSAINLLRVLNKLTKWKQSRTMMLVVFKSAPKLQRSLRVKLAVFQLYALKLLKMQARYLGRQWRRTNMDIMSAIYAKVRHRLNDDWAFANETRSKSWDFQNEEAALKTAVEKFNSRRYAHLYPALALDVEEASSPGDGHLDSIHIHDFGPVNNSFQSLLGTKIKLSNRFKRNYAKWVDDEVVKNHTNWDLLMTFTRGMTDIL</sequence>
<accession>A0A0N5D2H9</accession>
<dbReference type="OrthoDB" id="18234at2759"/>
<dbReference type="WBParaSite" id="TCLT_0000709201-mRNA-1">
    <property type="protein sequence ID" value="TCLT_0000709201-mRNA-1"/>
    <property type="gene ID" value="TCLT_0000709201"/>
</dbReference>
<dbReference type="EMBL" id="UYYF01004472">
    <property type="protein sequence ID" value="VDN04503.1"/>
    <property type="molecule type" value="Genomic_DNA"/>
</dbReference>
<dbReference type="STRING" id="103827.A0A0N5D2H9"/>
<gene>
    <name evidence="5" type="ORF">TCLT_LOCUS7081</name>
</gene>
<dbReference type="InterPro" id="IPR012486">
    <property type="entry name" value="Far11/STRP_N"/>
</dbReference>
<dbReference type="SMART" id="SM01292">
    <property type="entry name" value="N1221"/>
    <property type="match status" value="1"/>
</dbReference>
<comment type="similarity">
    <text evidence="1">Belongs to the STRIP family.</text>
</comment>
<dbReference type="Proteomes" id="UP000276776">
    <property type="component" value="Unassembled WGS sequence"/>
</dbReference>
<dbReference type="SMART" id="SM01293">
    <property type="entry name" value="DUF3402"/>
    <property type="match status" value="1"/>
</dbReference>
<feature type="domain" description="Far11/STRP N-terminal" evidence="3">
    <location>
        <begin position="66"/>
        <end position="403"/>
    </location>
</feature>
<evidence type="ECO:0000313" key="5">
    <source>
        <dbReference type="EMBL" id="VDN04503.1"/>
    </source>
</evidence>
<feature type="region of interest" description="Disordered" evidence="2">
    <location>
        <begin position="220"/>
        <end position="251"/>
    </location>
</feature>
<keyword evidence="6" id="KW-1185">Reference proteome</keyword>
<evidence type="ECO:0000259" key="4">
    <source>
        <dbReference type="SMART" id="SM01293"/>
    </source>
</evidence>
<evidence type="ECO:0000313" key="6">
    <source>
        <dbReference type="Proteomes" id="UP000276776"/>
    </source>
</evidence>
<reference evidence="5 6" key="2">
    <citation type="submission" date="2018-11" db="EMBL/GenBank/DDBJ databases">
        <authorList>
            <consortium name="Pathogen Informatics"/>
        </authorList>
    </citation>
    <scope>NUCLEOTIDE SEQUENCE [LARGE SCALE GENOMIC DNA]</scope>
</reference>
<name>A0A0N5D2H9_THECL</name>
<evidence type="ECO:0000313" key="7">
    <source>
        <dbReference type="WBParaSite" id="TCLT_0000709201-mRNA-1"/>
    </source>
</evidence>
<dbReference type="AlphaFoldDB" id="A0A0N5D2H9"/>
<dbReference type="InterPro" id="IPR040185">
    <property type="entry name" value="Far11/STRP"/>
</dbReference>
<dbReference type="Pfam" id="PF11882">
    <property type="entry name" value="DUF3402"/>
    <property type="match status" value="2"/>
</dbReference>
<organism evidence="7">
    <name type="scientific">Thelazia callipaeda</name>
    <name type="common">Oriental eyeworm</name>
    <name type="synonym">Parasitic nematode</name>
    <dbReference type="NCBI Taxonomy" id="103827"/>
    <lineage>
        <taxon>Eukaryota</taxon>
        <taxon>Metazoa</taxon>
        <taxon>Ecdysozoa</taxon>
        <taxon>Nematoda</taxon>
        <taxon>Chromadorea</taxon>
        <taxon>Rhabditida</taxon>
        <taxon>Spirurina</taxon>
        <taxon>Spiruromorpha</taxon>
        <taxon>Thelazioidea</taxon>
        <taxon>Thelaziidae</taxon>
        <taxon>Thelazia</taxon>
    </lineage>
</organism>
<dbReference type="OMA" id="XTFGECD"/>
<dbReference type="InterPro" id="IPR021819">
    <property type="entry name" value="Far11/STRP_C"/>
</dbReference>
<feature type="domain" description="Far11/STRP C-terminal" evidence="4">
    <location>
        <begin position="571"/>
        <end position="971"/>
    </location>
</feature>
<dbReference type="PANTHER" id="PTHR13239">
    <property type="entry name" value="PROTEIN REQUIRED FOR HYPHAL ANASTOMOSIS HAM-2"/>
    <property type="match status" value="1"/>
</dbReference>
<evidence type="ECO:0000259" key="3">
    <source>
        <dbReference type="SMART" id="SM01292"/>
    </source>
</evidence>
<dbReference type="Pfam" id="PF07923">
    <property type="entry name" value="N1221"/>
    <property type="match status" value="1"/>
</dbReference>
<protein>
    <submittedName>
        <fullName evidence="7">DUF3402 domain-containing protein</fullName>
    </submittedName>
</protein>
<dbReference type="GO" id="GO:0007010">
    <property type="term" value="P:cytoskeleton organization"/>
    <property type="evidence" value="ECO:0007669"/>
    <property type="project" value="TreeGrafter"/>
</dbReference>
<proteinExistence type="inferred from homology"/>
<reference evidence="7" key="1">
    <citation type="submission" date="2017-02" db="UniProtKB">
        <authorList>
            <consortium name="WormBaseParasite"/>
        </authorList>
    </citation>
    <scope>IDENTIFICATION</scope>
</reference>
<dbReference type="GO" id="GO:0005829">
    <property type="term" value="C:cytosol"/>
    <property type="evidence" value="ECO:0007669"/>
    <property type="project" value="TreeGrafter"/>
</dbReference>
<dbReference type="PANTHER" id="PTHR13239:SF4">
    <property type="entry name" value="AT25231P"/>
    <property type="match status" value="1"/>
</dbReference>
<evidence type="ECO:0000256" key="2">
    <source>
        <dbReference type="SAM" id="MobiDB-lite"/>
    </source>
</evidence>
<evidence type="ECO:0000256" key="1">
    <source>
        <dbReference type="ARBA" id="ARBA00007062"/>
    </source>
</evidence>
<feature type="compositionally biased region" description="Low complexity" evidence="2">
    <location>
        <begin position="228"/>
        <end position="247"/>
    </location>
</feature>